<protein>
    <recommendedName>
        <fullName evidence="3 6">Beta-galactosidase</fullName>
        <shortName evidence="6">Beta-gal</shortName>
        <ecNumber evidence="3 6">3.2.1.23</ecNumber>
    </recommendedName>
</protein>
<dbReference type="InterPro" id="IPR013739">
    <property type="entry name" value="Beta_galactosidase_C"/>
</dbReference>
<keyword evidence="4 6" id="KW-0378">Hydrolase</keyword>
<feature type="domain" description="Beta-galactosidase C-terminal" evidence="11">
    <location>
        <begin position="622"/>
        <end position="677"/>
    </location>
</feature>
<evidence type="ECO:0000256" key="4">
    <source>
        <dbReference type="ARBA" id="ARBA00022801"/>
    </source>
</evidence>
<dbReference type="Gene3D" id="2.60.40.1180">
    <property type="entry name" value="Golgi alpha-mannosidase II"/>
    <property type="match status" value="1"/>
</dbReference>
<evidence type="ECO:0000256" key="5">
    <source>
        <dbReference type="ARBA" id="ARBA00023295"/>
    </source>
</evidence>
<dbReference type="Pfam" id="PF02449">
    <property type="entry name" value="Glyco_hydro_42"/>
    <property type="match status" value="1"/>
</dbReference>
<dbReference type="SUPFAM" id="SSF51445">
    <property type="entry name" value="(Trans)glycosidases"/>
    <property type="match status" value="1"/>
</dbReference>
<feature type="binding site" evidence="8">
    <location>
        <position position="126"/>
    </location>
    <ligand>
        <name>substrate</name>
    </ligand>
</feature>
<name>A0A251YSU8_9MICO</name>
<feature type="domain" description="Glycoside hydrolase family 42 N-terminal" evidence="9">
    <location>
        <begin position="29"/>
        <end position="400"/>
    </location>
</feature>
<feature type="binding site" evidence="8">
    <location>
        <position position="331"/>
    </location>
    <ligand>
        <name>substrate</name>
    </ligand>
</feature>
<sequence>MTRIRSRSSDLPAGTTFPPLADGFALGGDYSPEQWPEEVWVEDVELMRRAGVNSVNLGVFSWGLIEVADGEYDFGWLDRIMDLLHEGGIGVNLATPTAAPPIWLMRAHPEIACVTDRGVRLAQGGRLAWSPASATFRRYALRIVERMARRYGEHPALRMWHVSNELGNENAHDYGDETAAAFQDWLRARFATIEDLVEAWGTAFWGHRYTSFDQVLPPRFSGTSHNPGLQLAFERYTSDALLGHHLAEREVLRRITPGIPVTTNFMVQNHPGVADYRRWAEEVDLVTNDHYTIAADPERHGELSFSADRVRGMAHGDPWLLIEHSTSAVNWQPRNRAKSPGELARNSLAHIARGAEGALFFQWRQSTGGSEQFHSAVVPHAGSDTRVYREVAELGALLRRIREAAGSRVERARVAILMDHVAWTALRCGPKPSVDVTALDAPLTLHRELTARGIAVDVLHPDDDLDGYAVVLAPTLFALAPEAAASLTRFVEGGGHLAVTYLSGMVDLHNRVVAGGYPALLRDLLGVRVEELAPLSADEEVLLDPPGRVRTWTERLRADDAEVVATYASGDLAGLPAETRAHRGAGTATYVSTHLDRERAGRLVDDLVGRAGVAPVAAGEPGLERVRRVGDDASWLFAINHTDRDLRLDVDGLDLVTGERHAAGAPVAAGSVAVIREDAR</sequence>
<keyword evidence="5 6" id="KW-0326">Glycosidase</keyword>
<dbReference type="GO" id="GO:0009341">
    <property type="term" value="C:beta-galactosidase complex"/>
    <property type="evidence" value="ECO:0007669"/>
    <property type="project" value="InterPro"/>
</dbReference>
<evidence type="ECO:0000256" key="6">
    <source>
        <dbReference type="PIRNR" id="PIRNR001084"/>
    </source>
</evidence>
<organism evidence="12 13">
    <name type="scientific">Clavibacter michiganensis</name>
    <dbReference type="NCBI Taxonomy" id="28447"/>
    <lineage>
        <taxon>Bacteria</taxon>
        <taxon>Bacillati</taxon>
        <taxon>Actinomycetota</taxon>
        <taxon>Actinomycetes</taxon>
        <taxon>Micrococcales</taxon>
        <taxon>Microbacteriaceae</taxon>
        <taxon>Clavibacter</taxon>
    </lineage>
</organism>
<feature type="active site" description="Proton donor" evidence="7">
    <location>
        <position position="165"/>
    </location>
</feature>
<evidence type="ECO:0000256" key="2">
    <source>
        <dbReference type="ARBA" id="ARBA00005940"/>
    </source>
</evidence>
<dbReference type="OrthoDB" id="9800974at2"/>
<evidence type="ECO:0000256" key="3">
    <source>
        <dbReference type="ARBA" id="ARBA00012756"/>
    </source>
</evidence>
<proteinExistence type="inferred from homology"/>
<dbReference type="InterPro" id="IPR003476">
    <property type="entry name" value="Glyco_hydro_42"/>
</dbReference>
<keyword evidence="13" id="KW-1185">Reference proteome</keyword>
<dbReference type="InterPro" id="IPR013529">
    <property type="entry name" value="Glyco_hydro_42_N"/>
</dbReference>
<evidence type="ECO:0000313" key="13">
    <source>
        <dbReference type="Proteomes" id="UP000195101"/>
    </source>
</evidence>
<dbReference type="InterPro" id="IPR029062">
    <property type="entry name" value="Class_I_gatase-like"/>
</dbReference>
<reference evidence="12 13" key="1">
    <citation type="submission" date="2016-08" db="EMBL/GenBank/DDBJ databases">
        <title>Genome sequence of Clavibacter michiganensis spp strain CFBP8019.</title>
        <authorList>
            <person name="Thapa S.P."/>
            <person name="Coaker G."/>
            <person name="Jacques M.-A."/>
        </authorList>
    </citation>
    <scope>NUCLEOTIDE SEQUENCE [LARGE SCALE GENOMIC DNA]</scope>
    <source>
        <strain evidence="12">CFBP8019</strain>
    </source>
</reference>
<feature type="active site" description="Nucleophile" evidence="7">
    <location>
        <position position="323"/>
    </location>
</feature>
<dbReference type="InterPro" id="IPR013738">
    <property type="entry name" value="Beta_galactosidase_Trimer"/>
</dbReference>
<accession>A0A251YSU8</accession>
<comment type="caution">
    <text evidence="12">The sequence shown here is derived from an EMBL/GenBank/DDBJ whole genome shotgun (WGS) entry which is preliminary data.</text>
</comment>
<dbReference type="GO" id="GO:0004565">
    <property type="term" value="F:beta-galactosidase activity"/>
    <property type="evidence" value="ECO:0007669"/>
    <property type="project" value="UniProtKB-EC"/>
</dbReference>
<dbReference type="InterPro" id="IPR017853">
    <property type="entry name" value="GH"/>
</dbReference>
<comment type="similarity">
    <text evidence="2 6">Belongs to the glycosyl hydrolase 42 family.</text>
</comment>
<evidence type="ECO:0000256" key="1">
    <source>
        <dbReference type="ARBA" id="ARBA00001412"/>
    </source>
</evidence>
<dbReference type="SUPFAM" id="SSF52317">
    <property type="entry name" value="Class I glutamine amidotransferase-like"/>
    <property type="match status" value="1"/>
</dbReference>
<dbReference type="GO" id="GO:0006012">
    <property type="term" value="P:galactose metabolic process"/>
    <property type="evidence" value="ECO:0007669"/>
    <property type="project" value="InterPro"/>
</dbReference>
<dbReference type="PIRSF" id="PIRSF001084">
    <property type="entry name" value="B-galactosidase"/>
    <property type="match status" value="1"/>
</dbReference>
<dbReference type="RefSeq" id="WP_086513935.1">
    <property type="nucleotide sequence ID" value="NZ_MDJZ01000005.1"/>
</dbReference>
<dbReference type="Gene3D" id="3.40.50.880">
    <property type="match status" value="1"/>
</dbReference>
<dbReference type="EMBL" id="MDJZ01000005">
    <property type="protein sequence ID" value="OUE27337.1"/>
    <property type="molecule type" value="Genomic_DNA"/>
</dbReference>
<evidence type="ECO:0000259" key="9">
    <source>
        <dbReference type="Pfam" id="PF02449"/>
    </source>
</evidence>
<evidence type="ECO:0000313" key="12">
    <source>
        <dbReference type="EMBL" id="OUE27337.1"/>
    </source>
</evidence>
<evidence type="ECO:0000256" key="8">
    <source>
        <dbReference type="PIRSR" id="PIRSR001084-2"/>
    </source>
</evidence>
<comment type="catalytic activity">
    <reaction evidence="1 6">
        <text>Hydrolysis of terminal non-reducing beta-D-galactose residues in beta-D-galactosides.</text>
        <dbReference type="EC" id="3.2.1.23"/>
    </reaction>
</comment>
<dbReference type="AlphaFoldDB" id="A0A251YSU8"/>
<dbReference type="PANTHER" id="PTHR36447">
    <property type="entry name" value="BETA-GALACTOSIDASE GANA"/>
    <property type="match status" value="1"/>
</dbReference>
<dbReference type="CDD" id="cd03143">
    <property type="entry name" value="A4_beta-galactosidase_middle_domain"/>
    <property type="match status" value="1"/>
</dbReference>
<feature type="binding site" evidence="8">
    <location>
        <position position="164"/>
    </location>
    <ligand>
        <name>substrate</name>
    </ligand>
</feature>
<evidence type="ECO:0000259" key="10">
    <source>
        <dbReference type="Pfam" id="PF08532"/>
    </source>
</evidence>
<evidence type="ECO:0000256" key="7">
    <source>
        <dbReference type="PIRSR" id="PIRSR001084-1"/>
    </source>
</evidence>
<dbReference type="Pfam" id="PF08533">
    <property type="entry name" value="Glyco_hydro_42C"/>
    <property type="match status" value="1"/>
</dbReference>
<dbReference type="Proteomes" id="UP000195101">
    <property type="component" value="Unassembled WGS sequence"/>
</dbReference>
<evidence type="ECO:0000259" key="11">
    <source>
        <dbReference type="Pfam" id="PF08533"/>
    </source>
</evidence>
<gene>
    <name evidence="12" type="ORF">BFL37_04415</name>
</gene>
<dbReference type="Pfam" id="PF08532">
    <property type="entry name" value="Glyco_hydro_42M"/>
    <property type="match status" value="1"/>
</dbReference>
<feature type="domain" description="Beta-galactosidase trimerisation" evidence="10">
    <location>
        <begin position="412"/>
        <end position="613"/>
    </location>
</feature>
<dbReference type="Gene3D" id="3.20.20.80">
    <property type="entry name" value="Glycosidases"/>
    <property type="match status" value="1"/>
</dbReference>
<dbReference type="EC" id="3.2.1.23" evidence="3 6"/>
<dbReference type="InterPro" id="IPR013780">
    <property type="entry name" value="Glyco_hydro_b"/>
</dbReference>
<dbReference type="PANTHER" id="PTHR36447:SF1">
    <property type="entry name" value="BETA-GALACTOSIDASE GANA"/>
    <property type="match status" value="1"/>
</dbReference>